<sequence>MGTFAEPTLLPGLKSEINPGGGLEVRNFSVAAQVIATASRDFVDGSQLLVPASGLKVGAKIKFVLDLVKTAAGTASSVFDISFGTNGDVNDTARVSFTAVAGTAVVDVARVVIEAVVRTVSATGVVVGQFNLT</sequence>
<name>A0A0F9P393_9ZZZZ</name>
<organism evidence="1">
    <name type="scientific">marine sediment metagenome</name>
    <dbReference type="NCBI Taxonomy" id="412755"/>
    <lineage>
        <taxon>unclassified sequences</taxon>
        <taxon>metagenomes</taxon>
        <taxon>ecological metagenomes</taxon>
    </lineage>
</organism>
<gene>
    <name evidence="1" type="ORF">LCGC14_1264020</name>
</gene>
<dbReference type="AlphaFoldDB" id="A0A0F9P393"/>
<protein>
    <submittedName>
        <fullName evidence="1">Uncharacterized protein</fullName>
    </submittedName>
</protein>
<feature type="non-terminal residue" evidence="1">
    <location>
        <position position="133"/>
    </location>
</feature>
<comment type="caution">
    <text evidence="1">The sequence shown here is derived from an EMBL/GenBank/DDBJ whole genome shotgun (WGS) entry which is preliminary data.</text>
</comment>
<dbReference type="EMBL" id="LAZR01007031">
    <property type="protein sequence ID" value="KKM87927.1"/>
    <property type="molecule type" value="Genomic_DNA"/>
</dbReference>
<evidence type="ECO:0000313" key="1">
    <source>
        <dbReference type="EMBL" id="KKM87927.1"/>
    </source>
</evidence>
<reference evidence="1" key="1">
    <citation type="journal article" date="2015" name="Nature">
        <title>Complex archaea that bridge the gap between prokaryotes and eukaryotes.</title>
        <authorList>
            <person name="Spang A."/>
            <person name="Saw J.H."/>
            <person name="Jorgensen S.L."/>
            <person name="Zaremba-Niedzwiedzka K."/>
            <person name="Martijn J."/>
            <person name="Lind A.E."/>
            <person name="van Eijk R."/>
            <person name="Schleper C."/>
            <person name="Guy L."/>
            <person name="Ettema T.J."/>
        </authorList>
    </citation>
    <scope>NUCLEOTIDE SEQUENCE</scope>
</reference>
<proteinExistence type="predicted"/>
<accession>A0A0F9P393</accession>